<dbReference type="STRING" id="48467.SAMN02745166_02860"/>
<feature type="transmembrane region" description="Helical" evidence="7">
    <location>
        <begin position="92"/>
        <end position="113"/>
    </location>
</feature>
<dbReference type="OrthoDB" id="166377at2"/>
<evidence type="ECO:0000256" key="5">
    <source>
        <dbReference type="ARBA" id="ARBA00022833"/>
    </source>
</evidence>
<proteinExistence type="inferred from homology"/>
<dbReference type="InterPro" id="IPR049500">
    <property type="entry name" value="Peptidase_M50B-like"/>
</dbReference>
<evidence type="ECO:0000256" key="2">
    <source>
        <dbReference type="ARBA" id="ARBA00007931"/>
    </source>
</evidence>
<evidence type="ECO:0000256" key="3">
    <source>
        <dbReference type="ARBA" id="ARBA00022670"/>
    </source>
</evidence>
<gene>
    <name evidence="8" type="ORF">SAMN02745166_02860</name>
</gene>
<accession>A0A1T4YBP2</accession>
<evidence type="ECO:0000313" key="9">
    <source>
        <dbReference type="Proteomes" id="UP000190774"/>
    </source>
</evidence>
<keyword evidence="7" id="KW-0472">Membrane</keyword>
<evidence type="ECO:0000313" key="8">
    <source>
        <dbReference type="EMBL" id="SKA99189.1"/>
    </source>
</evidence>
<dbReference type="Proteomes" id="UP000190774">
    <property type="component" value="Unassembled WGS sequence"/>
</dbReference>
<dbReference type="GO" id="GO:0008237">
    <property type="term" value="F:metallopeptidase activity"/>
    <property type="evidence" value="ECO:0007669"/>
    <property type="project" value="UniProtKB-KW"/>
</dbReference>
<evidence type="ECO:0000256" key="6">
    <source>
        <dbReference type="ARBA" id="ARBA00023049"/>
    </source>
</evidence>
<dbReference type="GO" id="GO:0046872">
    <property type="term" value="F:metal ion binding"/>
    <property type="evidence" value="ECO:0007669"/>
    <property type="project" value="UniProtKB-KW"/>
</dbReference>
<keyword evidence="7" id="KW-0812">Transmembrane</keyword>
<dbReference type="SUPFAM" id="SSF55486">
    <property type="entry name" value="Metalloproteases ('zincins'), catalytic domain"/>
    <property type="match status" value="1"/>
</dbReference>
<dbReference type="PANTHER" id="PTHR39188">
    <property type="entry name" value="MEMBRANE-ASSOCIATED ZINC METALLOPROTEASE M50B"/>
    <property type="match status" value="1"/>
</dbReference>
<name>A0A1T4YBP2_9BACT</name>
<sequence>MLRFSFLGFPVIIHWTFWLTLALLGGLIGADTPEEMQRVLVWVIAGVLSIFVHELGHALTMHHYGARQVHMVFHSFGGYAASERRFGRSESFFVSAAGPFVQIAAGVAMWWVMDAWQTPSLMASYFMRSFVNVSLFWAVLNLFPIVPLDGGHILAAVLGPQRMKITLTISLVCAVGFGILAALRGQIFIAIFFGMFAYNNWKQLQGERPSMMP</sequence>
<evidence type="ECO:0000256" key="4">
    <source>
        <dbReference type="ARBA" id="ARBA00022801"/>
    </source>
</evidence>
<keyword evidence="5" id="KW-0862">Zinc</keyword>
<keyword evidence="9" id="KW-1185">Reference proteome</keyword>
<evidence type="ECO:0000256" key="1">
    <source>
        <dbReference type="ARBA" id="ARBA00001947"/>
    </source>
</evidence>
<dbReference type="AlphaFoldDB" id="A0A1T4YBP2"/>
<comment type="similarity">
    <text evidence="2">Belongs to the peptidase M50B family.</text>
</comment>
<dbReference type="Pfam" id="PF13398">
    <property type="entry name" value="Peptidase_M50B"/>
    <property type="match status" value="1"/>
</dbReference>
<dbReference type="GO" id="GO:0016020">
    <property type="term" value="C:membrane"/>
    <property type="evidence" value="ECO:0007669"/>
    <property type="project" value="UniProtKB-SubCell"/>
</dbReference>
<dbReference type="EMBL" id="FUYE01000009">
    <property type="protein sequence ID" value="SKA99189.1"/>
    <property type="molecule type" value="Genomic_DNA"/>
</dbReference>
<comment type="cofactor">
    <cofactor evidence="1">
        <name>Zn(2+)</name>
        <dbReference type="ChEBI" id="CHEBI:29105"/>
    </cofactor>
</comment>
<feature type="transmembrane region" description="Helical" evidence="7">
    <location>
        <begin position="39"/>
        <end position="59"/>
    </location>
</feature>
<keyword evidence="7" id="KW-1133">Transmembrane helix</keyword>
<protein>
    <submittedName>
        <fullName evidence="8">Zn-dependent protease (Includes SpoIVFB)</fullName>
    </submittedName>
</protein>
<organism evidence="8 9">
    <name type="scientific">Prosthecobacter debontii</name>
    <dbReference type="NCBI Taxonomy" id="48467"/>
    <lineage>
        <taxon>Bacteria</taxon>
        <taxon>Pseudomonadati</taxon>
        <taxon>Verrucomicrobiota</taxon>
        <taxon>Verrucomicrobiia</taxon>
        <taxon>Verrucomicrobiales</taxon>
        <taxon>Verrucomicrobiaceae</taxon>
        <taxon>Prosthecobacter</taxon>
    </lineage>
</organism>
<feature type="transmembrane region" description="Helical" evidence="7">
    <location>
        <begin position="167"/>
        <end position="198"/>
    </location>
</feature>
<keyword evidence="4" id="KW-0378">Hydrolase</keyword>
<reference evidence="9" key="1">
    <citation type="submission" date="2017-02" db="EMBL/GenBank/DDBJ databases">
        <authorList>
            <person name="Varghese N."/>
            <person name="Submissions S."/>
        </authorList>
    </citation>
    <scope>NUCLEOTIDE SEQUENCE [LARGE SCALE GENOMIC DNA]</scope>
    <source>
        <strain evidence="9">ATCC 700200</strain>
    </source>
</reference>
<dbReference type="RefSeq" id="WP_078814044.1">
    <property type="nucleotide sequence ID" value="NZ_FUYE01000009.1"/>
</dbReference>
<evidence type="ECO:0000256" key="7">
    <source>
        <dbReference type="SAM" id="Phobius"/>
    </source>
</evidence>
<keyword evidence="6" id="KW-0482">Metalloprotease</keyword>
<dbReference type="GO" id="GO:0006508">
    <property type="term" value="P:proteolysis"/>
    <property type="evidence" value="ECO:0007669"/>
    <property type="project" value="UniProtKB-KW"/>
</dbReference>
<dbReference type="PANTHER" id="PTHR39188:SF3">
    <property type="entry name" value="STAGE IV SPORULATION PROTEIN FB"/>
    <property type="match status" value="1"/>
</dbReference>
<keyword evidence="3 8" id="KW-0645">Protease</keyword>